<evidence type="ECO:0000313" key="3">
    <source>
        <dbReference type="EMBL" id="ABO99515.1"/>
    </source>
</evidence>
<dbReference type="SUPFAM" id="SSF51197">
    <property type="entry name" value="Clavaminate synthase-like"/>
    <property type="match status" value="1"/>
</dbReference>
<dbReference type="PANTHER" id="PTHR12461:SF105">
    <property type="entry name" value="HYPOXIA-INDUCIBLE FACTOR 1-ALPHA INHIBITOR"/>
    <property type="match status" value="1"/>
</dbReference>
<gene>
    <name evidence="3" type="ORF">OSTLU_18023</name>
</gene>
<proteinExistence type="inferred from homology"/>
<dbReference type="PANTHER" id="PTHR12461">
    <property type="entry name" value="HYPOXIA-INDUCIBLE FACTOR 1 ALPHA INHIBITOR-RELATED"/>
    <property type="match status" value="1"/>
</dbReference>
<feature type="domain" description="JmjC" evidence="2">
    <location>
        <begin position="196"/>
        <end position="347"/>
    </location>
</feature>
<dbReference type="KEGG" id="olu:OSTLU_18023"/>
<dbReference type="RefSeq" id="XP_001421222.1">
    <property type="nucleotide sequence ID" value="XM_001421185.1"/>
</dbReference>
<dbReference type="InterPro" id="IPR041667">
    <property type="entry name" value="Cupin_8"/>
</dbReference>
<evidence type="ECO:0000256" key="1">
    <source>
        <dbReference type="ARBA" id="ARBA00006801"/>
    </source>
</evidence>
<accession>A4S774</accession>
<dbReference type="AlphaFoldDB" id="A4S774"/>
<comment type="similarity">
    <text evidence="1">Belongs to the JARID1 histone demethylase family.</text>
</comment>
<dbReference type="OMA" id="DAPFYAN"/>
<dbReference type="PROSITE" id="PS51184">
    <property type="entry name" value="JMJC"/>
    <property type="match status" value="1"/>
</dbReference>
<dbReference type="EMBL" id="CP000594">
    <property type="protein sequence ID" value="ABO99515.1"/>
    <property type="molecule type" value="Genomic_DNA"/>
</dbReference>
<dbReference type="HOGENOM" id="CLU_627548_0_0_1"/>
<dbReference type="Pfam" id="PF13621">
    <property type="entry name" value="Cupin_8"/>
    <property type="match status" value="1"/>
</dbReference>
<evidence type="ECO:0000259" key="2">
    <source>
        <dbReference type="PROSITE" id="PS51184"/>
    </source>
</evidence>
<evidence type="ECO:0000313" key="4">
    <source>
        <dbReference type="Proteomes" id="UP000001568"/>
    </source>
</evidence>
<protein>
    <recommendedName>
        <fullName evidence="2">JmjC domain-containing protein</fullName>
    </recommendedName>
</protein>
<dbReference type="GeneID" id="5005339"/>
<dbReference type="InterPro" id="IPR003347">
    <property type="entry name" value="JmjC_dom"/>
</dbReference>
<organism evidence="3 4">
    <name type="scientific">Ostreococcus lucimarinus (strain CCE9901)</name>
    <dbReference type="NCBI Taxonomy" id="436017"/>
    <lineage>
        <taxon>Eukaryota</taxon>
        <taxon>Viridiplantae</taxon>
        <taxon>Chlorophyta</taxon>
        <taxon>Mamiellophyceae</taxon>
        <taxon>Mamiellales</taxon>
        <taxon>Bathycoccaceae</taxon>
        <taxon>Ostreococcus</taxon>
    </lineage>
</organism>
<dbReference type="Gramene" id="ABO99515">
    <property type="protein sequence ID" value="ABO99515"/>
    <property type="gene ID" value="OSTLU_18023"/>
</dbReference>
<keyword evidence="4" id="KW-1185">Reference proteome</keyword>
<dbReference type="OrthoDB" id="47172at2759"/>
<dbReference type="eggNOG" id="KOG2132">
    <property type="taxonomic scope" value="Eukaryota"/>
</dbReference>
<sequence length="369" mass="41813">MDYETLRRRAAEAAFDETSTTPEYRGFLNHARRCVDGSGKIDWGSVTRVGGLAGSREVRRARGVDPRDVEAACLRGEGEPLIVEDGGKDWAKWDFETLQNEIGDFEVLCNDRAPARRREIDGSKQRSHLIPFRAYADYVRKRDGVAGTVFDDRRTPFYANGMRVFSECKRADALSRAFPRPYFTHECDNTETLLMATTNELGSILKFDSEIALRMRDSVSKSLDKMFVGPRGALTRLHYDAGDAHGWLGQVEGRKLFVFYPPSASPMLYPIEDSHASVDPLEPDYDRFPLFREAQSRARVCVLNPGEVVLCPRRWWHYAVALDTSVTVMRNWYNVNTNAQALVEQICSTIKQTVDNRAKGSVPRNEASR</sequence>
<dbReference type="Proteomes" id="UP000001568">
    <property type="component" value="Chromosome 14"/>
</dbReference>
<reference evidence="3 4" key="1">
    <citation type="journal article" date="2007" name="Proc. Natl. Acad. Sci. U.S.A.">
        <title>The tiny eukaryote Ostreococcus provides genomic insights into the paradox of plankton speciation.</title>
        <authorList>
            <person name="Palenik B."/>
            <person name="Grimwood J."/>
            <person name="Aerts A."/>
            <person name="Rouze P."/>
            <person name="Salamov A."/>
            <person name="Putnam N."/>
            <person name="Dupont C."/>
            <person name="Jorgensen R."/>
            <person name="Derelle E."/>
            <person name="Rombauts S."/>
            <person name="Zhou K."/>
            <person name="Otillar R."/>
            <person name="Merchant S.S."/>
            <person name="Podell S."/>
            <person name="Gaasterland T."/>
            <person name="Napoli C."/>
            <person name="Gendler K."/>
            <person name="Manuell A."/>
            <person name="Tai V."/>
            <person name="Vallon O."/>
            <person name="Piganeau G."/>
            <person name="Jancek S."/>
            <person name="Heijde M."/>
            <person name="Jabbari K."/>
            <person name="Bowler C."/>
            <person name="Lohr M."/>
            <person name="Robbens S."/>
            <person name="Werner G."/>
            <person name="Dubchak I."/>
            <person name="Pazour G.J."/>
            <person name="Ren Q."/>
            <person name="Paulsen I."/>
            <person name="Delwiche C."/>
            <person name="Schmutz J."/>
            <person name="Rokhsar D."/>
            <person name="Van de Peer Y."/>
            <person name="Moreau H."/>
            <person name="Grigoriev I.V."/>
        </authorList>
    </citation>
    <scope>NUCLEOTIDE SEQUENCE [LARGE SCALE GENOMIC DNA]</scope>
    <source>
        <strain evidence="3 4">CCE9901</strain>
    </source>
</reference>
<name>A4S774_OSTLU</name>
<dbReference type="Gene3D" id="2.60.120.650">
    <property type="entry name" value="Cupin"/>
    <property type="match status" value="1"/>
</dbReference>
<dbReference type="SMART" id="SM00558">
    <property type="entry name" value="JmjC"/>
    <property type="match status" value="1"/>
</dbReference>